<accession>A0A7C8FSP2</accession>
<name>A0A7C8FSP2_9ACTN</name>
<sequence>MPWYHSADRQREETAMIPAMRRSKQQLPTEECAAILRDAPCGVLGTAGTDGQPYAVPLSFAYLSAPAEGAPQGRIYAHGAAVGHKLDALAANPRVCLTVVAQSEPVPEKLTDRFRSTMAFGSARIVESEDEQLLGLVALGEKYAPDLPATVDEGIASTLHRTAVIAIDVEKITGKEGLELTRERPR</sequence>
<gene>
    <name evidence="1" type="ORF">F8D48_09590</name>
</gene>
<reference evidence="1 2" key="1">
    <citation type="submission" date="2019-09" db="EMBL/GenBank/DDBJ databases">
        <title>Whole genome shotgun sequencing (WGS) of Ellagibacter isourolithinifaciens DSM 104140(T) and Adlercreutzia muris DSM 29508(T).</title>
        <authorList>
            <person name="Stoll D.A."/>
            <person name="Danylec N."/>
            <person name="Huch M."/>
        </authorList>
    </citation>
    <scope>NUCLEOTIDE SEQUENCE [LARGE SCALE GENOMIC DNA]</scope>
    <source>
        <strain evidence="1 2">DSM 29508</strain>
    </source>
</reference>
<protein>
    <submittedName>
        <fullName evidence="1">Pyridoxamine 5'-phosphate oxidase family protein</fullName>
    </submittedName>
</protein>
<dbReference type="Proteomes" id="UP000479639">
    <property type="component" value="Unassembled WGS sequence"/>
</dbReference>
<dbReference type="InterPro" id="IPR024747">
    <property type="entry name" value="Pyridox_Oxase-rel"/>
</dbReference>
<dbReference type="Pfam" id="PF12900">
    <property type="entry name" value="Pyridox_ox_2"/>
    <property type="match status" value="1"/>
</dbReference>
<dbReference type="SUPFAM" id="SSF50475">
    <property type="entry name" value="FMN-binding split barrel"/>
    <property type="match status" value="1"/>
</dbReference>
<dbReference type="EMBL" id="WAJS01000033">
    <property type="protein sequence ID" value="KAB1641982.1"/>
    <property type="molecule type" value="Genomic_DNA"/>
</dbReference>
<dbReference type="PANTHER" id="PTHR34071:SF2">
    <property type="entry name" value="FLAVIN-NUCLEOTIDE-BINDING PROTEIN"/>
    <property type="match status" value="1"/>
</dbReference>
<dbReference type="AlphaFoldDB" id="A0A7C8FSP2"/>
<keyword evidence="2" id="KW-1185">Reference proteome</keyword>
<evidence type="ECO:0000313" key="2">
    <source>
        <dbReference type="Proteomes" id="UP000479639"/>
    </source>
</evidence>
<comment type="caution">
    <text evidence="1">The sequence shown here is derived from an EMBL/GenBank/DDBJ whole genome shotgun (WGS) entry which is preliminary data.</text>
</comment>
<dbReference type="PANTHER" id="PTHR34071">
    <property type="entry name" value="5-NITROIMIDAZOLE ANTIBIOTICS RESISTANCE PROTEIN, NIMA-FAMILY-RELATED PROTEIN-RELATED"/>
    <property type="match status" value="1"/>
</dbReference>
<dbReference type="InterPro" id="IPR012349">
    <property type="entry name" value="Split_barrel_FMN-bd"/>
</dbReference>
<dbReference type="Gene3D" id="2.30.110.10">
    <property type="entry name" value="Electron Transport, Fmn-binding Protein, Chain A"/>
    <property type="match status" value="1"/>
</dbReference>
<proteinExistence type="predicted"/>
<evidence type="ECO:0000313" key="1">
    <source>
        <dbReference type="EMBL" id="KAB1641982.1"/>
    </source>
</evidence>
<organism evidence="1 2">
    <name type="scientific">Adlercreutzia muris</name>
    <dbReference type="NCBI Taxonomy" id="1796610"/>
    <lineage>
        <taxon>Bacteria</taxon>
        <taxon>Bacillati</taxon>
        <taxon>Actinomycetota</taxon>
        <taxon>Coriobacteriia</taxon>
        <taxon>Eggerthellales</taxon>
        <taxon>Eggerthellaceae</taxon>
        <taxon>Adlercreutzia</taxon>
    </lineage>
</organism>